<dbReference type="EMBL" id="AOSK01000132">
    <property type="protein sequence ID" value="EYD72876.1"/>
    <property type="molecule type" value="Genomic_DNA"/>
</dbReference>
<organism evidence="3 4">
    <name type="scientific">Rubellimicrobium mesophilum DSM 19309</name>
    <dbReference type="NCBI Taxonomy" id="442562"/>
    <lineage>
        <taxon>Bacteria</taxon>
        <taxon>Pseudomonadati</taxon>
        <taxon>Pseudomonadota</taxon>
        <taxon>Alphaproteobacteria</taxon>
        <taxon>Rhodobacterales</taxon>
        <taxon>Roseobacteraceae</taxon>
        <taxon>Rubellimicrobium</taxon>
    </lineage>
</organism>
<dbReference type="Proteomes" id="UP000019666">
    <property type="component" value="Unassembled WGS sequence"/>
</dbReference>
<keyword evidence="4" id="KW-1185">Reference proteome</keyword>
<reference evidence="3 4" key="1">
    <citation type="submission" date="2013-02" db="EMBL/GenBank/DDBJ databases">
        <authorList>
            <person name="Fiebig A."/>
            <person name="Goeker M."/>
            <person name="Klenk H.-P.P."/>
        </authorList>
    </citation>
    <scope>NUCLEOTIDE SEQUENCE [LARGE SCALE GENOMIC DNA]</scope>
    <source>
        <strain evidence="3 4">DSM 19309</strain>
    </source>
</reference>
<dbReference type="HOGENOM" id="CLU_2773362_0_0_5"/>
<keyword evidence="2" id="KW-0472">Membrane</keyword>
<dbReference type="RefSeq" id="WP_037278854.1">
    <property type="nucleotide sequence ID" value="NZ_KK088558.1"/>
</dbReference>
<feature type="transmembrane region" description="Helical" evidence="2">
    <location>
        <begin position="50"/>
        <end position="68"/>
    </location>
</feature>
<accession>A0A017HET6</accession>
<dbReference type="STRING" id="442562.Rumeso_04752"/>
<evidence type="ECO:0000256" key="1">
    <source>
        <dbReference type="SAM" id="MobiDB-lite"/>
    </source>
</evidence>
<keyword evidence="2" id="KW-1133">Transmembrane helix</keyword>
<gene>
    <name evidence="3" type="ORF">Rumeso_04752</name>
</gene>
<evidence type="ECO:0000313" key="4">
    <source>
        <dbReference type="Proteomes" id="UP000019666"/>
    </source>
</evidence>
<dbReference type="AlphaFoldDB" id="A0A017HET6"/>
<evidence type="ECO:0000256" key="2">
    <source>
        <dbReference type="SAM" id="Phobius"/>
    </source>
</evidence>
<comment type="caution">
    <text evidence="3">The sequence shown here is derived from an EMBL/GenBank/DDBJ whole genome shotgun (WGS) entry which is preliminary data.</text>
</comment>
<feature type="region of interest" description="Disordered" evidence="1">
    <location>
        <begin position="1"/>
        <end position="42"/>
    </location>
</feature>
<name>A0A017HET6_9RHOB</name>
<sequence length="69" mass="7363">MTEPTRTGRDPGLNPALKSQQDATHDTAHRTPPPVTTTSVGGAEGGTWPWIWLVVVIVCVLAVLYILLG</sequence>
<protein>
    <submittedName>
        <fullName evidence="3">Uncharacterized protein</fullName>
    </submittedName>
</protein>
<keyword evidence="2" id="KW-0812">Transmembrane</keyword>
<evidence type="ECO:0000313" key="3">
    <source>
        <dbReference type="EMBL" id="EYD72876.1"/>
    </source>
</evidence>
<proteinExistence type="predicted"/>